<dbReference type="Proteomes" id="UP000198785">
    <property type="component" value="Unassembled WGS sequence"/>
</dbReference>
<dbReference type="InterPro" id="IPR051909">
    <property type="entry name" value="MFP_Cation_Efflux"/>
</dbReference>
<comment type="similarity">
    <text evidence="1">Belongs to the membrane fusion protein (MFP) (TC 8.A.1) family.</text>
</comment>
<dbReference type="OrthoDB" id="9814657at2"/>
<dbReference type="Gene3D" id="2.40.50.100">
    <property type="match status" value="1"/>
</dbReference>
<evidence type="ECO:0000256" key="3">
    <source>
        <dbReference type="SAM" id="Coils"/>
    </source>
</evidence>
<dbReference type="PANTHER" id="PTHR30097">
    <property type="entry name" value="CATION EFFLUX SYSTEM PROTEIN CUSB"/>
    <property type="match status" value="1"/>
</dbReference>
<dbReference type="STRING" id="683125.SAMN05660206_10212"/>
<evidence type="ECO:0000256" key="2">
    <source>
        <dbReference type="ARBA" id="ARBA00022448"/>
    </source>
</evidence>
<keyword evidence="3" id="KW-0175">Coiled coil</keyword>
<feature type="coiled-coil region" evidence="3">
    <location>
        <begin position="110"/>
        <end position="137"/>
    </location>
</feature>
<proteinExistence type="inferred from homology"/>
<dbReference type="Gene3D" id="2.40.420.20">
    <property type="match status" value="1"/>
</dbReference>
<dbReference type="NCBIfam" id="TIGR01730">
    <property type="entry name" value="RND_mfp"/>
    <property type="match status" value="1"/>
</dbReference>
<reference evidence="4 5" key="1">
    <citation type="submission" date="2016-10" db="EMBL/GenBank/DDBJ databases">
        <authorList>
            <person name="de Groot N.N."/>
        </authorList>
    </citation>
    <scope>NUCLEOTIDE SEQUENCE [LARGE SCALE GENOMIC DNA]</scope>
    <source>
        <strain evidence="4 5">DSM 22789</strain>
    </source>
</reference>
<dbReference type="RefSeq" id="WP_093363592.1">
    <property type="nucleotide sequence ID" value="NZ_FOZZ01000002.1"/>
</dbReference>
<organism evidence="4 5">
    <name type="scientific">Sphingobacterium wenxiniae</name>
    <dbReference type="NCBI Taxonomy" id="683125"/>
    <lineage>
        <taxon>Bacteria</taxon>
        <taxon>Pseudomonadati</taxon>
        <taxon>Bacteroidota</taxon>
        <taxon>Sphingobacteriia</taxon>
        <taxon>Sphingobacteriales</taxon>
        <taxon>Sphingobacteriaceae</taxon>
        <taxon>Sphingobacterium</taxon>
    </lineage>
</organism>
<dbReference type="InterPro" id="IPR006143">
    <property type="entry name" value="RND_pump_MFP"/>
</dbReference>
<dbReference type="SUPFAM" id="SSF111369">
    <property type="entry name" value="HlyD-like secretion proteins"/>
    <property type="match status" value="1"/>
</dbReference>
<sequence length="375" mass="41855">MKNIVGIFVLLLLWSCGNKENTTEENTTETTENVLKLSDEQLKAFSLTTVELKERNVTKTLKLSGTVDVPPQNLVSVSSALGGYVKSTKLLPGMHFRKGEVIAVMEDNQFIQLQQDYLTARAQLQNAEAEYHRQKKLNQSKASSDKVYLQAKANYETLLISQKALEEKLRMIHINPSNVSVNNIKRTASVYAPFDGFVSQVFVNVGKYVSPSDVLFELVDPKDLHLNLKVFEKDWDKISIGQSLTAYTNSHPEKKYGGEIILISKNISQDRAVEVHAHFTESNAQLIPGLYMNAEVPIPESKALALPEESILAFEGKHYVFEVLDKNSFRMTTVEIGNTGDGWIEIVNGNQLSGKKIAQKGAYTLLMALKNTAED</sequence>
<dbReference type="Gene3D" id="1.10.287.470">
    <property type="entry name" value="Helix hairpin bin"/>
    <property type="match status" value="1"/>
</dbReference>
<name>A0A1I6PXC3_9SPHI</name>
<dbReference type="PANTHER" id="PTHR30097:SF4">
    <property type="entry name" value="SLR6042 PROTEIN"/>
    <property type="match status" value="1"/>
</dbReference>
<dbReference type="GO" id="GO:0022857">
    <property type="term" value="F:transmembrane transporter activity"/>
    <property type="evidence" value="ECO:0007669"/>
    <property type="project" value="InterPro"/>
</dbReference>
<accession>A0A1I6PXC3</accession>
<dbReference type="GO" id="GO:0060003">
    <property type="term" value="P:copper ion export"/>
    <property type="evidence" value="ECO:0007669"/>
    <property type="project" value="TreeGrafter"/>
</dbReference>
<dbReference type="EMBL" id="FOZZ01000002">
    <property type="protein sequence ID" value="SFS44854.1"/>
    <property type="molecule type" value="Genomic_DNA"/>
</dbReference>
<evidence type="ECO:0000313" key="4">
    <source>
        <dbReference type="EMBL" id="SFS44854.1"/>
    </source>
</evidence>
<gene>
    <name evidence="4" type="ORF">SAMN05660206_10212</name>
</gene>
<evidence type="ECO:0000256" key="1">
    <source>
        <dbReference type="ARBA" id="ARBA00009477"/>
    </source>
</evidence>
<keyword evidence="5" id="KW-1185">Reference proteome</keyword>
<dbReference type="Gene3D" id="2.40.30.170">
    <property type="match status" value="1"/>
</dbReference>
<protein>
    <submittedName>
        <fullName evidence="4">Membrane fusion protein, cobalt-zinc-cadmium efflux system</fullName>
    </submittedName>
</protein>
<evidence type="ECO:0000313" key="5">
    <source>
        <dbReference type="Proteomes" id="UP000198785"/>
    </source>
</evidence>
<dbReference type="GO" id="GO:0015679">
    <property type="term" value="P:plasma membrane copper ion transport"/>
    <property type="evidence" value="ECO:0007669"/>
    <property type="project" value="TreeGrafter"/>
</dbReference>
<keyword evidence="2" id="KW-0813">Transport</keyword>
<dbReference type="GO" id="GO:0016020">
    <property type="term" value="C:membrane"/>
    <property type="evidence" value="ECO:0007669"/>
    <property type="project" value="InterPro"/>
</dbReference>
<dbReference type="GO" id="GO:0030313">
    <property type="term" value="C:cell envelope"/>
    <property type="evidence" value="ECO:0007669"/>
    <property type="project" value="TreeGrafter"/>
</dbReference>
<dbReference type="AlphaFoldDB" id="A0A1I6PXC3"/>